<feature type="transmembrane region" description="Helical" evidence="1">
    <location>
        <begin position="101"/>
        <end position="118"/>
    </location>
</feature>
<reference evidence="2 3" key="1">
    <citation type="submission" date="2013-08" db="EMBL/GenBank/DDBJ databases">
        <title>Genome of Pontibacillus chungwhensis.</title>
        <authorList>
            <person name="Wang Q."/>
            <person name="Wang G."/>
        </authorList>
    </citation>
    <scope>NUCLEOTIDE SEQUENCE [LARGE SCALE GENOMIC DNA]</scope>
    <source>
        <strain evidence="2 3">BH030062</strain>
    </source>
</reference>
<dbReference type="RefSeq" id="WP_036783560.1">
    <property type="nucleotide sequence ID" value="NZ_AVBG01000007.1"/>
</dbReference>
<accession>A0A0A2UXS8</accession>
<proteinExistence type="predicted"/>
<evidence type="ECO:0000313" key="3">
    <source>
        <dbReference type="Proteomes" id="UP000030153"/>
    </source>
</evidence>
<evidence type="ECO:0000256" key="1">
    <source>
        <dbReference type="SAM" id="Phobius"/>
    </source>
</evidence>
<organism evidence="2 3">
    <name type="scientific">Pontibacillus chungwhensis BH030062</name>
    <dbReference type="NCBI Taxonomy" id="1385513"/>
    <lineage>
        <taxon>Bacteria</taxon>
        <taxon>Bacillati</taxon>
        <taxon>Bacillota</taxon>
        <taxon>Bacilli</taxon>
        <taxon>Bacillales</taxon>
        <taxon>Bacillaceae</taxon>
        <taxon>Pontibacillus</taxon>
    </lineage>
</organism>
<keyword evidence="1" id="KW-0812">Transmembrane</keyword>
<name>A0A0A2UXS8_9BACI</name>
<protein>
    <submittedName>
        <fullName evidence="2">Uncharacterized protein</fullName>
    </submittedName>
</protein>
<keyword evidence="3" id="KW-1185">Reference proteome</keyword>
<feature type="transmembrane region" description="Helical" evidence="1">
    <location>
        <begin position="36"/>
        <end position="55"/>
    </location>
</feature>
<feature type="transmembrane region" description="Helical" evidence="1">
    <location>
        <begin position="123"/>
        <end position="140"/>
    </location>
</feature>
<comment type="caution">
    <text evidence="2">The sequence shown here is derived from an EMBL/GenBank/DDBJ whole genome shotgun (WGS) entry which is preliminary data.</text>
</comment>
<gene>
    <name evidence="2" type="ORF">N780_08265</name>
</gene>
<sequence>MALTNEGDWFTKFVNVFMGVIGILFVSAALDGTIKLSIYECIGYPLAAIFFAWAGRKASGSEAGKSAGYYAVRLLPIVMIIGTYYTDQALGGTLIKIEEPWNASTALIIGVLLVLYFARWIGLAYSVIILALAFAFELFVDAFEFADDDWNVYMYVVSLVLIFILFGKTNDNNNSANM</sequence>
<feature type="transmembrane region" description="Helical" evidence="1">
    <location>
        <begin position="67"/>
        <end position="86"/>
    </location>
</feature>
<keyword evidence="1" id="KW-1133">Transmembrane helix</keyword>
<dbReference type="Proteomes" id="UP000030153">
    <property type="component" value="Unassembled WGS sequence"/>
</dbReference>
<evidence type="ECO:0000313" key="2">
    <source>
        <dbReference type="EMBL" id="KGP91306.1"/>
    </source>
</evidence>
<dbReference type="STRING" id="1385513.N780_08265"/>
<dbReference type="AlphaFoldDB" id="A0A0A2UXS8"/>
<feature type="transmembrane region" description="Helical" evidence="1">
    <location>
        <begin position="152"/>
        <end position="169"/>
    </location>
</feature>
<dbReference type="EMBL" id="AVBG01000007">
    <property type="protein sequence ID" value="KGP91306.1"/>
    <property type="molecule type" value="Genomic_DNA"/>
</dbReference>
<keyword evidence="1" id="KW-0472">Membrane</keyword>
<feature type="transmembrane region" description="Helical" evidence="1">
    <location>
        <begin position="12"/>
        <end position="30"/>
    </location>
</feature>